<dbReference type="AlphaFoldDB" id="A0A8J3IV87"/>
<keyword evidence="5 11" id="KW-0418">Kinase</keyword>
<evidence type="ECO:0000256" key="9">
    <source>
        <dbReference type="SAM" id="Phobius"/>
    </source>
</evidence>
<dbReference type="PROSITE" id="PS50011">
    <property type="entry name" value="PROTEIN_KINASE_DOM"/>
    <property type="match status" value="1"/>
</dbReference>
<dbReference type="PANTHER" id="PTHR43671:SF13">
    <property type="entry name" value="SERINE_THREONINE-PROTEIN KINASE NEK2"/>
    <property type="match status" value="1"/>
</dbReference>
<organism evidence="11 12">
    <name type="scientific">Reticulibacter mediterranei</name>
    <dbReference type="NCBI Taxonomy" id="2778369"/>
    <lineage>
        <taxon>Bacteria</taxon>
        <taxon>Bacillati</taxon>
        <taxon>Chloroflexota</taxon>
        <taxon>Ktedonobacteria</taxon>
        <taxon>Ktedonobacterales</taxon>
        <taxon>Reticulibacteraceae</taxon>
        <taxon>Reticulibacter</taxon>
    </lineage>
</organism>
<evidence type="ECO:0000256" key="6">
    <source>
        <dbReference type="ARBA" id="ARBA00022840"/>
    </source>
</evidence>
<dbReference type="InterPro" id="IPR026870">
    <property type="entry name" value="Zinc_ribbon_dom"/>
</dbReference>
<evidence type="ECO:0000313" key="12">
    <source>
        <dbReference type="Proteomes" id="UP000597444"/>
    </source>
</evidence>
<feature type="compositionally biased region" description="Basic and acidic residues" evidence="8">
    <location>
        <begin position="348"/>
        <end position="365"/>
    </location>
</feature>
<evidence type="ECO:0000256" key="3">
    <source>
        <dbReference type="ARBA" id="ARBA00022679"/>
    </source>
</evidence>
<reference evidence="11" key="1">
    <citation type="submission" date="2020-10" db="EMBL/GenBank/DDBJ databases">
        <title>Taxonomic study of unclassified bacteria belonging to the class Ktedonobacteria.</title>
        <authorList>
            <person name="Yabe S."/>
            <person name="Wang C.M."/>
            <person name="Zheng Y."/>
            <person name="Sakai Y."/>
            <person name="Cavaletti L."/>
            <person name="Monciardini P."/>
            <person name="Donadio S."/>
        </authorList>
    </citation>
    <scope>NUCLEOTIDE SEQUENCE</scope>
    <source>
        <strain evidence="11">ID150040</strain>
    </source>
</reference>
<keyword evidence="9" id="KW-0472">Membrane</keyword>
<keyword evidence="4 7" id="KW-0547">Nucleotide-binding</keyword>
<feature type="transmembrane region" description="Helical" evidence="9">
    <location>
        <begin position="409"/>
        <end position="426"/>
    </location>
</feature>
<keyword evidence="9" id="KW-0812">Transmembrane</keyword>
<dbReference type="InterPro" id="IPR000719">
    <property type="entry name" value="Prot_kinase_dom"/>
</dbReference>
<protein>
    <recommendedName>
        <fullName evidence="2">non-specific serine/threonine protein kinase</fullName>
        <ecNumber evidence="2">2.7.11.1</ecNumber>
    </recommendedName>
</protein>
<dbReference type="GO" id="GO:0005524">
    <property type="term" value="F:ATP binding"/>
    <property type="evidence" value="ECO:0007669"/>
    <property type="project" value="UniProtKB-UniRule"/>
</dbReference>
<dbReference type="GO" id="GO:0004674">
    <property type="term" value="F:protein serine/threonine kinase activity"/>
    <property type="evidence" value="ECO:0007669"/>
    <property type="project" value="UniProtKB-EC"/>
</dbReference>
<proteinExistence type="inferred from homology"/>
<name>A0A8J3IV87_9CHLR</name>
<evidence type="ECO:0000256" key="1">
    <source>
        <dbReference type="ARBA" id="ARBA00010886"/>
    </source>
</evidence>
<dbReference type="Proteomes" id="UP000597444">
    <property type="component" value="Unassembled WGS sequence"/>
</dbReference>
<dbReference type="Pfam" id="PF00069">
    <property type="entry name" value="Pkinase"/>
    <property type="match status" value="1"/>
</dbReference>
<evidence type="ECO:0000256" key="2">
    <source>
        <dbReference type="ARBA" id="ARBA00012513"/>
    </source>
</evidence>
<evidence type="ECO:0000259" key="10">
    <source>
        <dbReference type="PROSITE" id="PS50011"/>
    </source>
</evidence>
<dbReference type="EMBL" id="BNJK01000002">
    <property type="protein sequence ID" value="GHO99163.1"/>
    <property type="molecule type" value="Genomic_DNA"/>
</dbReference>
<evidence type="ECO:0000313" key="11">
    <source>
        <dbReference type="EMBL" id="GHO99163.1"/>
    </source>
</evidence>
<feature type="domain" description="Protein kinase" evidence="10">
    <location>
        <begin position="75"/>
        <end position="328"/>
    </location>
</feature>
<keyword evidence="9" id="KW-1133">Transmembrane helix</keyword>
<sequence length="494" mass="53908">MIPAHIFCSHCGTRNDRTATFCFSCGRQLAYTTSATGTIQNVPTPSTLLPSSTVKGQPPIISAVTPPNTILKQRYRVLQPVGKGGMGAVYKGEDTQLGNRLVAIKEMSLSALSPEEREVATTHFKREAHLLAGLQHPNLPSIYDHFSESQRWYLVMSFIQGTTLQEHLTSAQGGKLPLEEVLHIGRELCTVLHYLHSYTPPIIFRDLKPANIMRDKNGHLYLIDFGIARLFKPGQQKDTASYVSFGYAPPEQYGQAQTTPRSDIYSLGATLYHLLSGYAPSQSPFRLPPLQSLVPTLPPRLVALITQMLDLDVDRRPANMMAVKQELQAIAGSPATPPSVALPASLARQERKHSGDKTPASEKKSAALPSQTPGGQIVPTLPRYGFLYALISGILTGSLGYGVSLVFHFWPLLLFWVILCLLAGFVTGKTARDRKMGWVTGIASVLPFCAIGAMSGNYNVAVPMILLVTALPLVFCGIWLATRTHPYYRNGAGS</sequence>
<dbReference type="SMART" id="SM00220">
    <property type="entry name" value="S_TKc"/>
    <property type="match status" value="1"/>
</dbReference>
<feature type="transmembrane region" description="Helical" evidence="9">
    <location>
        <begin position="461"/>
        <end position="481"/>
    </location>
</feature>
<keyword evidence="6 7" id="KW-0067">ATP-binding</keyword>
<comment type="caution">
    <text evidence="11">The sequence shown here is derived from an EMBL/GenBank/DDBJ whole genome shotgun (WGS) entry which is preliminary data.</text>
</comment>
<dbReference type="Gene3D" id="3.30.200.20">
    <property type="entry name" value="Phosphorylase Kinase, domain 1"/>
    <property type="match status" value="1"/>
</dbReference>
<keyword evidence="3" id="KW-0808">Transferase</keyword>
<dbReference type="InterPro" id="IPR017441">
    <property type="entry name" value="Protein_kinase_ATP_BS"/>
</dbReference>
<feature type="binding site" evidence="7">
    <location>
        <position position="105"/>
    </location>
    <ligand>
        <name>ATP</name>
        <dbReference type="ChEBI" id="CHEBI:30616"/>
    </ligand>
</feature>
<comment type="similarity">
    <text evidence="1">Belongs to the protein kinase superfamily. NEK Ser/Thr protein kinase family. NIMA subfamily.</text>
</comment>
<evidence type="ECO:0000256" key="4">
    <source>
        <dbReference type="ARBA" id="ARBA00022741"/>
    </source>
</evidence>
<dbReference type="Pfam" id="PF13240">
    <property type="entry name" value="Zn_Ribbon_1"/>
    <property type="match status" value="1"/>
</dbReference>
<feature type="region of interest" description="Disordered" evidence="8">
    <location>
        <begin position="344"/>
        <end position="373"/>
    </location>
</feature>
<dbReference type="InterPro" id="IPR050660">
    <property type="entry name" value="NEK_Ser/Thr_kinase"/>
</dbReference>
<dbReference type="SUPFAM" id="SSF56112">
    <property type="entry name" value="Protein kinase-like (PK-like)"/>
    <property type="match status" value="1"/>
</dbReference>
<dbReference type="InterPro" id="IPR011009">
    <property type="entry name" value="Kinase-like_dom_sf"/>
</dbReference>
<dbReference type="RefSeq" id="WP_220209817.1">
    <property type="nucleotide sequence ID" value="NZ_BNJK01000002.1"/>
</dbReference>
<gene>
    <name evidence="11" type="ORF">KSF_092110</name>
</gene>
<evidence type="ECO:0000256" key="7">
    <source>
        <dbReference type="PROSITE-ProRule" id="PRU10141"/>
    </source>
</evidence>
<dbReference type="EC" id="2.7.11.1" evidence="2"/>
<feature type="transmembrane region" description="Helical" evidence="9">
    <location>
        <begin position="438"/>
        <end position="455"/>
    </location>
</feature>
<evidence type="ECO:0000256" key="8">
    <source>
        <dbReference type="SAM" id="MobiDB-lite"/>
    </source>
</evidence>
<dbReference type="CDD" id="cd14014">
    <property type="entry name" value="STKc_PknB_like"/>
    <property type="match status" value="1"/>
</dbReference>
<keyword evidence="12" id="KW-1185">Reference proteome</keyword>
<evidence type="ECO:0000256" key="5">
    <source>
        <dbReference type="ARBA" id="ARBA00022777"/>
    </source>
</evidence>
<dbReference type="PANTHER" id="PTHR43671">
    <property type="entry name" value="SERINE/THREONINE-PROTEIN KINASE NEK"/>
    <property type="match status" value="1"/>
</dbReference>
<dbReference type="PROSITE" id="PS00107">
    <property type="entry name" value="PROTEIN_KINASE_ATP"/>
    <property type="match status" value="1"/>
</dbReference>
<dbReference type="Gene3D" id="1.10.510.10">
    <property type="entry name" value="Transferase(Phosphotransferase) domain 1"/>
    <property type="match status" value="1"/>
</dbReference>
<accession>A0A8J3IV87</accession>